<dbReference type="PROSITE" id="PS51677">
    <property type="entry name" value="NODB"/>
    <property type="match status" value="1"/>
</dbReference>
<dbReference type="SUPFAM" id="SSF88713">
    <property type="entry name" value="Glycoside hydrolase/deacetylase"/>
    <property type="match status" value="1"/>
</dbReference>
<evidence type="ECO:0000256" key="2">
    <source>
        <dbReference type="SAM" id="SignalP"/>
    </source>
</evidence>
<proteinExistence type="predicted"/>
<dbReference type="CDD" id="cd10967">
    <property type="entry name" value="CE4_GLA_like_6s"/>
    <property type="match status" value="1"/>
</dbReference>
<feature type="domain" description="NodB homology" evidence="3">
    <location>
        <begin position="40"/>
        <end position="258"/>
    </location>
</feature>
<evidence type="ECO:0000313" key="5">
    <source>
        <dbReference type="Proteomes" id="UP001499978"/>
    </source>
</evidence>
<dbReference type="PANTHER" id="PTHR34216:SF11">
    <property type="entry name" value="CHITOOLIGOSACCHARIDE DEACETYLASE"/>
    <property type="match status" value="1"/>
</dbReference>
<dbReference type="InterPro" id="IPR051398">
    <property type="entry name" value="Polysacch_Deacetylase"/>
</dbReference>
<feature type="chain" id="PRO_5045946383" description="NodB homology domain-containing protein" evidence="2">
    <location>
        <begin position="25"/>
        <end position="442"/>
    </location>
</feature>
<feature type="signal peptide" evidence="2">
    <location>
        <begin position="1"/>
        <end position="24"/>
    </location>
</feature>
<dbReference type="Gene3D" id="3.20.20.370">
    <property type="entry name" value="Glycoside hydrolase/deacetylase"/>
    <property type="match status" value="1"/>
</dbReference>
<reference evidence="4 5" key="1">
    <citation type="journal article" date="2019" name="Int. J. Syst. Evol. Microbiol.">
        <title>The Global Catalogue of Microorganisms (GCM) 10K type strain sequencing project: providing services to taxonomists for standard genome sequencing and annotation.</title>
        <authorList>
            <consortium name="The Broad Institute Genomics Platform"/>
            <consortium name="The Broad Institute Genome Sequencing Center for Infectious Disease"/>
            <person name="Wu L."/>
            <person name="Ma J."/>
        </authorList>
    </citation>
    <scope>NUCLEOTIDE SEQUENCE [LARGE SCALE GENOMIC DNA]</scope>
    <source>
        <strain evidence="4 5">JCM 3367</strain>
    </source>
</reference>
<dbReference type="Proteomes" id="UP001499978">
    <property type="component" value="Unassembled WGS sequence"/>
</dbReference>
<comment type="caution">
    <text evidence="4">The sequence shown here is derived from an EMBL/GenBank/DDBJ whole genome shotgun (WGS) entry which is preliminary data.</text>
</comment>
<dbReference type="PROSITE" id="PS51318">
    <property type="entry name" value="TAT"/>
    <property type="match status" value="1"/>
</dbReference>
<keyword evidence="1 2" id="KW-0732">Signal</keyword>
<evidence type="ECO:0000313" key="4">
    <source>
        <dbReference type="EMBL" id="GAA2511023.1"/>
    </source>
</evidence>
<sequence length="442" mass="46761">MFTRKHLLRLSSAVLAGAALVATAAVASASTAPTFPAGVTVVSLTFDDGTMDQMTEAVPVLNRHGMKGTFFINSERIDQPDRMTEANLKTLAAGGHEIAGHTLTHPDLPKLTPEEQRKEICDDRTALLKRGFAIRNLAFPFGSASAVTGKIAQECGYSSARGVGGLKSTETCKDCPVAESIPPRDPYYTATTPSLRASTTLADMKSYVTRAEAAGGGWVQLPIHHVCNSCDDTFAVSPTLFSEFLGWLAARETSHKTVVRPVNAVINGAVAPGVPGTPAPPVGNQVRNPSMENAAGRLPTCFENAAVGISRFGISRTPDARTGDFGVTVLTTGLGRDSMVLTAKTRSCAVPGVSGRRTDLSVWYKGTWLPGSKVRMIVQYRNKAGEWVDWTSGPMLASSLRYQQARLTTPALPAGATAISFGVAINGIGTLTTDDYSAMDAR</sequence>
<dbReference type="RefSeq" id="WP_344166863.1">
    <property type="nucleotide sequence ID" value="NZ_BAAARY010000001.1"/>
</dbReference>
<dbReference type="InterPro" id="IPR011330">
    <property type="entry name" value="Glyco_hydro/deAcase_b/a-brl"/>
</dbReference>
<dbReference type="Pfam" id="PF01522">
    <property type="entry name" value="Polysacc_deac_1"/>
    <property type="match status" value="1"/>
</dbReference>
<dbReference type="InterPro" id="IPR006311">
    <property type="entry name" value="TAT_signal"/>
</dbReference>
<protein>
    <recommendedName>
        <fullName evidence="3">NodB homology domain-containing protein</fullName>
    </recommendedName>
</protein>
<gene>
    <name evidence="4" type="ORF">GCM10010201_02330</name>
</gene>
<accession>A0ABN3N144</accession>
<keyword evidence="5" id="KW-1185">Reference proteome</keyword>
<evidence type="ECO:0000256" key="1">
    <source>
        <dbReference type="ARBA" id="ARBA00022729"/>
    </source>
</evidence>
<evidence type="ECO:0000259" key="3">
    <source>
        <dbReference type="PROSITE" id="PS51677"/>
    </source>
</evidence>
<dbReference type="InterPro" id="IPR002509">
    <property type="entry name" value="NODB_dom"/>
</dbReference>
<dbReference type="EMBL" id="BAAARY010000001">
    <property type="protein sequence ID" value="GAA2511023.1"/>
    <property type="molecule type" value="Genomic_DNA"/>
</dbReference>
<organism evidence="4 5">
    <name type="scientific">Pilimelia columellifera subsp. columellifera</name>
    <dbReference type="NCBI Taxonomy" id="706583"/>
    <lineage>
        <taxon>Bacteria</taxon>
        <taxon>Bacillati</taxon>
        <taxon>Actinomycetota</taxon>
        <taxon>Actinomycetes</taxon>
        <taxon>Micromonosporales</taxon>
        <taxon>Micromonosporaceae</taxon>
        <taxon>Pilimelia</taxon>
    </lineage>
</organism>
<name>A0ABN3N144_9ACTN</name>
<dbReference type="PANTHER" id="PTHR34216">
    <property type="match status" value="1"/>
</dbReference>